<gene>
    <name evidence="8" type="ORF">MAR_030200</name>
</gene>
<dbReference type="Pfam" id="PF00109">
    <property type="entry name" value="ketoacyl-synt"/>
    <property type="match status" value="1"/>
</dbReference>
<feature type="active site" description="Proton acceptor; for dehydratase activity" evidence="4">
    <location>
        <position position="946"/>
    </location>
</feature>
<dbReference type="SMART" id="SM00827">
    <property type="entry name" value="PKS_AT"/>
    <property type="match status" value="1"/>
</dbReference>
<dbReference type="Pfam" id="PF00668">
    <property type="entry name" value="Condensation"/>
    <property type="match status" value="1"/>
</dbReference>
<dbReference type="InterPro" id="IPR016036">
    <property type="entry name" value="Malonyl_transacylase_ACP-bd"/>
</dbReference>
<dbReference type="InterPro" id="IPR014030">
    <property type="entry name" value="Ketoacyl_synth_N"/>
</dbReference>
<dbReference type="SUPFAM" id="SSF52777">
    <property type="entry name" value="CoA-dependent acyltransferases"/>
    <property type="match status" value="1"/>
</dbReference>
<dbReference type="InterPro" id="IPR001242">
    <property type="entry name" value="Condensation_dom"/>
</dbReference>
<dbReference type="SMART" id="SM00822">
    <property type="entry name" value="PKS_KR"/>
    <property type="match status" value="1"/>
</dbReference>
<dbReference type="InterPro" id="IPR014031">
    <property type="entry name" value="Ketoacyl_synth_C"/>
</dbReference>
<dbReference type="InterPro" id="IPR057326">
    <property type="entry name" value="KR_dom"/>
</dbReference>
<dbReference type="SUPFAM" id="SSF47336">
    <property type="entry name" value="ACP-like"/>
    <property type="match status" value="1"/>
</dbReference>
<dbReference type="Pfam" id="PF21089">
    <property type="entry name" value="PKS_DH_N"/>
    <property type="match status" value="1"/>
</dbReference>
<evidence type="ECO:0000256" key="4">
    <source>
        <dbReference type="PROSITE-ProRule" id="PRU01363"/>
    </source>
</evidence>
<dbReference type="InterPro" id="IPR042104">
    <property type="entry name" value="PKS_dehydratase_sf"/>
</dbReference>
<keyword evidence="9" id="KW-1185">Reference proteome</keyword>
<evidence type="ECO:0000313" key="9">
    <source>
        <dbReference type="Proteomes" id="UP001164746"/>
    </source>
</evidence>
<feature type="domain" description="PKS/mFAS DH" evidence="7">
    <location>
        <begin position="904"/>
        <end position="1192"/>
    </location>
</feature>
<dbReference type="InterPro" id="IPR032821">
    <property type="entry name" value="PKS_assoc"/>
</dbReference>
<keyword evidence="3" id="KW-0808">Transferase</keyword>
<keyword evidence="2" id="KW-0597">Phosphoprotein</keyword>
<dbReference type="PROSITE" id="PS52019">
    <property type="entry name" value="PKS_MFAS_DH"/>
    <property type="match status" value="1"/>
</dbReference>
<dbReference type="Gene3D" id="3.30.70.3290">
    <property type="match status" value="1"/>
</dbReference>
<feature type="domain" description="Ketosynthase family 3 (KS3)" evidence="6">
    <location>
        <begin position="21"/>
        <end position="451"/>
    </location>
</feature>
<dbReference type="Gene3D" id="3.10.129.110">
    <property type="entry name" value="Polyketide synthase dehydratase"/>
    <property type="match status" value="1"/>
</dbReference>
<dbReference type="PROSITE" id="PS50075">
    <property type="entry name" value="CARRIER"/>
    <property type="match status" value="1"/>
</dbReference>
<dbReference type="InterPro" id="IPR023213">
    <property type="entry name" value="CAT-like_dom_sf"/>
</dbReference>
<dbReference type="Pfam" id="PF08659">
    <property type="entry name" value="KR"/>
    <property type="match status" value="1"/>
</dbReference>
<evidence type="ECO:0000256" key="1">
    <source>
        <dbReference type="ARBA" id="ARBA00022450"/>
    </source>
</evidence>
<name>A0ABY7DMC5_MYAAR</name>
<dbReference type="Pfam" id="PF14765">
    <property type="entry name" value="PS-DH"/>
    <property type="match status" value="1"/>
</dbReference>
<dbReference type="InterPro" id="IPR049900">
    <property type="entry name" value="PKS_mFAS_DH"/>
</dbReference>
<evidence type="ECO:0000259" key="6">
    <source>
        <dbReference type="PROSITE" id="PS52004"/>
    </source>
</evidence>
<dbReference type="Gene3D" id="3.40.366.10">
    <property type="entry name" value="Malonyl-Coenzyme A Acyl Carrier Protein, domain 2"/>
    <property type="match status" value="1"/>
</dbReference>
<dbReference type="SUPFAM" id="SSF51735">
    <property type="entry name" value="NAD(P)-binding Rossmann-fold domains"/>
    <property type="match status" value="1"/>
</dbReference>
<dbReference type="SMART" id="SM00825">
    <property type="entry name" value="PKS_KS"/>
    <property type="match status" value="1"/>
</dbReference>
<dbReference type="PROSITE" id="PS00606">
    <property type="entry name" value="KS3_1"/>
    <property type="match status" value="1"/>
</dbReference>
<reference evidence="8" key="1">
    <citation type="submission" date="2022-11" db="EMBL/GenBank/DDBJ databases">
        <title>Centuries of genome instability and evolution in soft-shell clam transmissible cancer (bioRxiv).</title>
        <authorList>
            <person name="Hart S.F.M."/>
            <person name="Yonemitsu M.A."/>
            <person name="Giersch R.M."/>
            <person name="Beal B.F."/>
            <person name="Arriagada G."/>
            <person name="Davis B.W."/>
            <person name="Ostrander E.A."/>
            <person name="Goff S.P."/>
            <person name="Metzger M.J."/>
        </authorList>
    </citation>
    <scope>NUCLEOTIDE SEQUENCE</scope>
    <source>
        <strain evidence="8">MELC-2E11</strain>
        <tissue evidence="8">Siphon/mantle</tissue>
    </source>
</reference>
<evidence type="ECO:0000259" key="7">
    <source>
        <dbReference type="PROSITE" id="PS52019"/>
    </source>
</evidence>
<dbReference type="PANTHER" id="PTHR43775:SF37">
    <property type="entry name" value="SI:DKEY-61P9.11"/>
    <property type="match status" value="1"/>
</dbReference>
<dbReference type="SUPFAM" id="SSF52151">
    <property type="entry name" value="FabD/lysophospholipase-like"/>
    <property type="match status" value="1"/>
</dbReference>
<protein>
    <submittedName>
        <fullName evidence="8">PPSD-like protein</fullName>
    </submittedName>
</protein>
<dbReference type="InterPro" id="IPR016039">
    <property type="entry name" value="Thiolase-like"/>
</dbReference>
<dbReference type="InterPro" id="IPR020841">
    <property type="entry name" value="PKS_Beta-ketoAc_synthase_dom"/>
</dbReference>
<accession>A0ABY7DMC5</accession>
<evidence type="ECO:0000313" key="8">
    <source>
        <dbReference type="EMBL" id="WAQ97510.1"/>
    </source>
</evidence>
<dbReference type="Pfam" id="PF02801">
    <property type="entry name" value="Ketoacyl-synt_C"/>
    <property type="match status" value="1"/>
</dbReference>
<dbReference type="CDD" id="cd00833">
    <property type="entry name" value="PKS"/>
    <property type="match status" value="1"/>
</dbReference>
<dbReference type="Gene3D" id="3.40.47.10">
    <property type="match status" value="1"/>
</dbReference>
<dbReference type="PANTHER" id="PTHR43775">
    <property type="entry name" value="FATTY ACID SYNTHASE"/>
    <property type="match status" value="1"/>
</dbReference>
<evidence type="ECO:0000256" key="3">
    <source>
        <dbReference type="ARBA" id="ARBA00022679"/>
    </source>
</evidence>
<dbReference type="InterPro" id="IPR036291">
    <property type="entry name" value="NAD(P)-bd_dom_sf"/>
</dbReference>
<keyword evidence="1" id="KW-0596">Phosphopantetheine</keyword>
<dbReference type="Gene3D" id="3.30.559.10">
    <property type="entry name" value="Chloramphenicol acetyltransferase-like domain"/>
    <property type="match status" value="1"/>
</dbReference>
<feature type="region of interest" description="N-terminal hotdog fold" evidence="4">
    <location>
        <begin position="904"/>
        <end position="1034"/>
    </location>
</feature>
<dbReference type="Pfam" id="PF16197">
    <property type="entry name" value="KAsynt_C_assoc"/>
    <property type="match status" value="1"/>
</dbReference>
<feature type="region of interest" description="C-terminal hotdog fold" evidence="4">
    <location>
        <begin position="1048"/>
        <end position="1192"/>
    </location>
</feature>
<dbReference type="SUPFAM" id="SSF53901">
    <property type="entry name" value="Thiolase-like"/>
    <property type="match status" value="1"/>
</dbReference>
<feature type="domain" description="Carrier" evidence="5">
    <location>
        <begin position="1983"/>
        <end position="2061"/>
    </location>
</feature>
<dbReference type="InterPro" id="IPR036736">
    <property type="entry name" value="ACP-like_sf"/>
</dbReference>
<dbReference type="Pfam" id="PF00698">
    <property type="entry name" value="Acyl_transf_1"/>
    <property type="match status" value="1"/>
</dbReference>
<evidence type="ECO:0000256" key="2">
    <source>
        <dbReference type="ARBA" id="ARBA00022553"/>
    </source>
</evidence>
<dbReference type="InterPro" id="IPR050091">
    <property type="entry name" value="PKS_NRPS_Biosynth_Enz"/>
</dbReference>
<dbReference type="InterPro" id="IPR049551">
    <property type="entry name" value="PKS_DH_C"/>
</dbReference>
<evidence type="ECO:0000259" key="5">
    <source>
        <dbReference type="PROSITE" id="PS50075"/>
    </source>
</evidence>
<dbReference type="Gene3D" id="3.40.50.720">
    <property type="entry name" value="NAD(P)-binding Rossmann-like Domain"/>
    <property type="match status" value="1"/>
</dbReference>
<dbReference type="InterPro" id="IPR014043">
    <property type="entry name" value="Acyl_transferase_dom"/>
</dbReference>
<dbReference type="InterPro" id="IPR001227">
    <property type="entry name" value="Ac_transferase_dom_sf"/>
</dbReference>
<dbReference type="Gene3D" id="1.10.1200.10">
    <property type="entry name" value="ACP-like"/>
    <property type="match status" value="1"/>
</dbReference>
<feature type="active site" description="Proton donor; for dehydratase activity" evidence="4">
    <location>
        <position position="1109"/>
    </location>
</feature>
<organism evidence="8 9">
    <name type="scientific">Mya arenaria</name>
    <name type="common">Soft-shell clam</name>
    <dbReference type="NCBI Taxonomy" id="6604"/>
    <lineage>
        <taxon>Eukaryota</taxon>
        <taxon>Metazoa</taxon>
        <taxon>Spiralia</taxon>
        <taxon>Lophotrochozoa</taxon>
        <taxon>Mollusca</taxon>
        <taxon>Bivalvia</taxon>
        <taxon>Autobranchia</taxon>
        <taxon>Heteroconchia</taxon>
        <taxon>Euheterodonta</taxon>
        <taxon>Imparidentia</taxon>
        <taxon>Neoheterodontei</taxon>
        <taxon>Myida</taxon>
        <taxon>Myoidea</taxon>
        <taxon>Myidae</taxon>
        <taxon>Mya</taxon>
    </lineage>
</organism>
<dbReference type="InterPro" id="IPR013968">
    <property type="entry name" value="PKS_KR"/>
</dbReference>
<dbReference type="InterPro" id="IPR009081">
    <property type="entry name" value="PP-bd_ACP"/>
</dbReference>
<dbReference type="Proteomes" id="UP001164746">
    <property type="component" value="Chromosome 2"/>
</dbReference>
<dbReference type="SUPFAM" id="SSF55048">
    <property type="entry name" value="Probable ACP-binding domain of malonyl-CoA ACP transacylase"/>
    <property type="match status" value="1"/>
</dbReference>
<dbReference type="InterPro" id="IPR016035">
    <property type="entry name" value="Acyl_Trfase/lysoPLipase"/>
</dbReference>
<proteinExistence type="predicted"/>
<sequence>MKDADRIDFDLYQLEKMMDDEEAIAVVGIGCRFPGADTAEEFWRVLVNCENHVKDIPKDRWNNEAFFNKDKDADGKTYVTKAGLLKDHDMWDNKLFGVSDVEAARIDPQQRYVLECVHMAMEDGGFTRTKMSDTKTGVYIGCMNDDYKIMSSQDPLGTTNYSATGSSTTVISSRVSYVFNLHGPCLTVDTACSSAMMAIHLGCQAIRSGDCCQAICGGVSSIMYPDMFISLSKARMMSTVGQCQTFCDTADGYARGEGCGVVILKPLKQALRDNDKVWGVVVTGTNQDGRAAQPITAPSGNQQKALFKHVYTKYDIDPSTVQYIEAHGTGTPIGDPTETNALGSFFSEFRGQKPNPLLIGSVKTNIGHTESAAGVAGLIKVLLMMKEGKFVPSLHIQRDKNNVNKKIDLGKHNIDIPVDVSEWKVNGKGQRVACINSFGFGGSNCHAVVQSTEMLETSQVKKDVIPLLVALSGTDKKSLQNNLESFIKDISEKKVDLQATSYTSLLRRDHFEHRTIIAGSTIEEVKNNAYRQLTMNPQTRKYTNRNVVFVFSGVGTTWPGMCCQFMTNLKFRKTVKEIDDCLQPLTDLQLSGVFTNQKTKYDDPFLNHIAIFAVQVALASLWIDFGVEPDVIIGQSVGEVAAAHISGRIPLVEAVRIIVHRSKILAEHTGGSMMVVKGVNLKRVESICSEHSNTNIAVYSSPVGCTLSGDSSEIEVIKKKLQDYNVKGANKTLFFRKLNVTAAYHSPLVDSCRDEITDAIGNIEHANTFQYKIISTVTANEASDTDFTTGEYWAKNVRKAVLFYQSVKRAASDTKHNIFLEIGPKPVLKAHLADILEDREFSCQQSMNLNKELPCFFDTLSELFKNGIEINWISFFTEKNIPISIPKYVFQKSKTLHLSEKLKQHLAGIKSDENTSHLFMKTALNGKEKQFEIRLSDTTTNFVFDHRMSGLILVPGATYIDAALFVGRNVLGKGVHSLSVSVDFVNPVTLQHNEESSIDVSADIGKGSVAHFLCRNKIGFVVAKGKVFPRQTNEKKRVHIQALKNKCRMVKDKGSIYSTLRDLQFEYGPSLAMIEQSWCSGIECITEIFVPDSIASEIQNTIIHPAIVDAMFQTFANFIDEKPDAVLPKGSETITLFRHIDQEERTLYVYVKLISRTVNEFHFNLLLLNPSGIVLLEILDFQTRTLEESINFNQTYVIGKTSVEIWRNTQQRPVVLYSKKSLVHEPWFSEFAGLHRMCCIEDIDNEHGERLEPAASLFYAKQPVDTQDSISAFAVDECLRFREFLFLYHKNELKCPIYIITKNTQDHFNRANTEVTVEGSYLWGMVRALRHEQDHLDLRLVDVDENDLNFETLSCVFCTTDFTNAELIVSGTSVRHVYISRVQANNVGKRRDIAKDFESSASLLSTCKENVQKPFIADRKVSGLHEHGKTMTEVAITSMCLHPLTTFIQTVGVDIPEIWPDTALESNTVIALEGRGLLKDSHKQNIEVGFLYPVPVQYPTVRIPKECTWSLSKKSPIPGVLLNALVISKSIQNIPNGSHVLLIGNSTMDEHRVKNVFELMRATKSCTFSYVDKDSIKTIEGNQVGLTIVPLVKMSSSNIDMVIKRCRITTGIVAFSRNVSNNLQSYIQMRYPSLSLVVIFSSEIFNPQNLCKSVQHTLQQLSRNGLESNIDIANMFQTSALQTMNISANTNIPHKVDSLGLFRKNGCYIVVGGLTGLGRVLVKHIAESGAGHIAIYSRRQPDDEQKRNLKDLEIRYSTTIFTLQVDVTERSSVNSARDRLCVALKGIPIRGVFQGAGVLADAVYETQTTESFMKVLKPKLDGTWNLHLCFQDLQLDYFVMHSSVTSLLGNPGQTNYAAANSFLDSMALYRRSLGMSGQSINWGALAIGMAEDAQIANKLRHQGIGILSKERTKACFTDALLSNDPNICFADLRWEILSHSSTFKEQKKKFSGLLQSGMAETEKGQQNKNKINLHELKCLAKRGKRSDVRNIILSIISEQFVTDNTKLEDNQNFVELGVDSLSAQGFANNLRTVFNVQYPLVKLISSTTTIGDVVDFYCGRSVIAEPTNKYHTEKDSEEFKEQAAVTQIPDLISYFRSKADPGLTYMTDIEIKGIKFTHADFRNFVVHVLTRFRELRCHIVNDGLETFAVDEDAADDVADNIPIERVDFNEMVEKFNTAQDQRDTVSFDLETQYPIKFQIGQKNRCAFVRVCVHKAVSDMSSIVLIFKEMKTYFESSLMNKQINTHVDEIHPRTAINEAVRKRRKDGLDYWRQRIAFASPCSLAKPMMEPNANFFKSASKAIGPNIYNQITEFLRNSDATLFQLFASVFQLLLALETEQATVTILTDVNLRAEIPAIANEVVRGINVIPLSAQLSKQMTFNEFLGENKKQILADMEHGSLPYLDIVKFLQPEAKANIGRHYLVMNNMTQLDILTNPTQNQSYTLSIKNIWFAKLSMETVCQVAYNTNTKNINIHFHYNEHICGEKRGRNLGERLFQILHHGMNNGQETIEALFHKADRYFQKQTKAGWSHRVYVTLLEHQDNENDGKRMTIQWSKKPGRPTKSLSVSTCDSISMLNMNHEYSIVVQTPERQLVIHTLEYEMANQWMALIENRSIIHSTK</sequence>
<dbReference type="Pfam" id="PF00550">
    <property type="entry name" value="PP-binding"/>
    <property type="match status" value="1"/>
</dbReference>
<dbReference type="EMBL" id="CP111013">
    <property type="protein sequence ID" value="WAQ97510.1"/>
    <property type="molecule type" value="Genomic_DNA"/>
</dbReference>
<dbReference type="InterPro" id="IPR049552">
    <property type="entry name" value="PKS_DH_N"/>
</dbReference>
<dbReference type="Gene3D" id="3.30.559.30">
    <property type="entry name" value="Nonribosomal peptide synthetase, condensation domain"/>
    <property type="match status" value="1"/>
</dbReference>
<dbReference type="InterPro" id="IPR018201">
    <property type="entry name" value="Ketoacyl_synth_AS"/>
</dbReference>
<dbReference type="PROSITE" id="PS52004">
    <property type="entry name" value="KS3_2"/>
    <property type="match status" value="1"/>
</dbReference>